<proteinExistence type="predicted"/>
<organism evidence="2 3">
    <name type="scientific">Rhodotorula diobovata</name>
    <dbReference type="NCBI Taxonomy" id="5288"/>
    <lineage>
        <taxon>Eukaryota</taxon>
        <taxon>Fungi</taxon>
        <taxon>Dikarya</taxon>
        <taxon>Basidiomycota</taxon>
        <taxon>Pucciniomycotina</taxon>
        <taxon>Microbotryomycetes</taxon>
        <taxon>Sporidiobolales</taxon>
        <taxon>Sporidiobolaceae</taxon>
        <taxon>Rhodotorula</taxon>
    </lineage>
</organism>
<dbReference type="Pfam" id="PF00583">
    <property type="entry name" value="Acetyltransf_1"/>
    <property type="match status" value="1"/>
</dbReference>
<dbReference type="GO" id="GO:0016747">
    <property type="term" value="F:acyltransferase activity, transferring groups other than amino-acyl groups"/>
    <property type="evidence" value="ECO:0007669"/>
    <property type="project" value="InterPro"/>
</dbReference>
<dbReference type="AlphaFoldDB" id="A0A5C5G161"/>
<dbReference type="Proteomes" id="UP000311382">
    <property type="component" value="Unassembled WGS sequence"/>
</dbReference>
<evidence type="ECO:0000313" key="3">
    <source>
        <dbReference type="Proteomes" id="UP000311382"/>
    </source>
</evidence>
<dbReference type="OrthoDB" id="2523549at2759"/>
<keyword evidence="3" id="KW-1185">Reference proteome</keyword>
<dbReference type="InterPro" id="IPR016181">
    <property type="entry name" value="Acyl_CoA_acyltransferase"/>
</dbReference>
<feature type="domain" description="N-acetyltransferase" evidence="1">
    <location>
        <begin position="177"/>
        <end position="358"/>
    </location>
</feature>
<protein>
    <submittedName>
        <fullName evidence="2">Proteophosphoglycan</fullName>
    </submittedName>
</protein>
<dbReference type="SUPFAM" id="SSF55729">
    <property type="entry name" value="Acyl-CoA N-acyltransferases (Nat)"/>
    <property type="match status" value="1"/>
</dbReference>
<name>A0A5C5G161_9BASI</name>
<comment type="caution">
    <text evidence="2">The sequence shown here is derived from an EMBL/GenBank/DDBJ whole genome shotgun (WGS) entry which is preliminary data.</text>
</comment>
<dbReference type="PROSITE" id="PS51186">
    <property type="entry name" value="GNAT"/>
    <property type="match status" value="1"/>
</dbReference>
<evidence type="ECO:0000259" key="1">
    <source>
        <dbReference type="PROSITE" id="PS51186"/>
    </source>
</evidence>
<dbReference type="CDD" id="cd04301">
    <property type="entry name" value="NAT_SF"/>
    <property type="match status" value="1"/>
</dbReference>
<evidence type="ECO:0000313" key="2">
    <source>
        <dbReference type="EMBL" id="TNY22813.1"/>
    </source>
</evidence>
<dbReference type="InterPro" id="IPR000182">
    <property type="entry name" value="GNAT_dom"/>
</dbReference>
<dbReference type="Gene3D" id="3.40.630.30">
    <property type="match status" value="1"/>
</dbReference>
<sequence length="358" mass="38755">MASRTVAHSSALDLLRAIEGQPDADSVRTNHCLGFVFARWLEPFSPPAPSPDKAPGDNDKPDQDAEVLVTVWQGDRLVLIFTKLGWSQSKIVSPVASSDLAAVLPSIPPLVQHLLTVAPFSSAPGLLRSLCGPQTLVDAFLASWPHPRKPSPSMTIIPMSTRSAPSTVVLPDGHSFSRIRDVAQLSLAELNKIGQLLVTFYGNHPSAPRFSPDGLVEHTRAMILRGAFWVYRAPPCEGHEAEPVGFVQTGRPTMRTCAIRMVFVAPSHRGAGVAQRMVSAVVRAHLVEAPRLALDFARTPLEGETEEETTRFGGKDEVCLFVEPGNAAARRVYAQVGMEEGGDLWSCVELGEVEPGHW</sequence>
<dbReference type="EMBL" id="SOZI01000020">
    <property type="protein sequence ID" value="TNY22813.1"/>
    <property type="molecule type" value="Genomic_DNA"/>
</dbReference>
<accession>A0A5C5G161</accession>
<gene>
    <name evidence="2" type="ORF">DMC30DRAFT_414821</name>
</gene>
<reference evidence="2 3" key="1">
    <citation type="submission" date="2019-03" db="EMBL/GenBank/DDBJ databases">
        <title>Rhodosporidium diobovatum UCD-FST 08-225 genome sequencing, assembly, and annotation.</title>
        <authorList>
            <person name="Fakankun I.U."/>
            <person name="Fristensky B."/>
            <person name="Levin D.B."/>
        </authorList>
    </citation>
    <scope>NUCLEOTIDE SEQUENCE [LARGE SCALE GENOMIC DNA]</scope>
    <source>
        <strain evidence="2 3">UCD-FST 08-225</strain>
    </source>
</reference>